<name>A0ABT5TE56_9RHOB</name>
<protein>
    <submittedName>
        <fullName evidence="7">ABC transporter permease</fullName>
    </submittedName>
</protein>
<dbReference type="EMBL" id="JAQZSM010000029">
    <property type="protein sequence ID" value="MDD7973296.1"/>
    <property type="molecule type" value="Genomic_DNA"/>
</dbReference>
<feature type="transmembrane region" description="Helical" evidence="5">
    <location>
        <begin position="290"/>
        <end position="309"/>
    </location>
</feature>
<gene>
    <name evidence="7" type="ORF">PUT78_19670</name>
</gene>
<keyword evidence="5" id="KW-0813">Transport</keyword>
<dbReference type="Pfam" id="PF00528">
    <property type="entry name" value="BPD_transp_1"/>
    <property type="match status" value="1"/>
</dbReference>
<dbReference type="CDD" id="cd06261">
    <property type="entry name" value="TM_PBP2"/>
    <property type="match status" value="1"/>
</dbReference>
<dbReference type="Gene3D" id="1.10.3720.10">
    <property type="entry name" value="MetI-like"/>
    <property type="match status" value="1"/>
</dbReference>
<keyword evidence="3 5" id="KW-1133">Transmembrane helix</keyword>
<dbReference type="InterPro" id="IPR000515">
    <property type="entry name" value="MetI-like"/>
</dbReference>
<dbReference type="InterPro" id="IPR035906">
    <property type="entry name" value="MetI-like_sf"/>
</dbReference>
<comment type="similarity">
    <text evidence="5">Belongs to the binding-protein-dependent transport system permease family.</text>
</comment>
<dbReference type="Pfam" id="PF12911">
    <property type="entry name" value="OppC_N"/>
    <property type="match status" value="1"/>
</dbReference>
<dbReference type="PANTHER" id="PTHR43839:SF3">
    <property type="entry name" value="OLIGOPEPTIDE ABC TRANSPORTER, PERMEASE PROTEIN"/>
    <property type="match status" value="1"/>
</dbReference>
<reference evidence="7" key="1">
    <citation type="submission" date="2023-02" db="EMBL/GenBank/DDBJ databases">
        <title>Description of Roseinatronobacter alkalisoli sp. nov., an alkaliphilic bacerium isolated from soda soil.</title>
        <authorList>
            <person name="Wei W."/>
        </authorList>
    </citation>
    <scope>NUCLEOTIDE SEQUENCE</scope>
    <source>
        <strain evidence="7">HJB301</strain>
    </source>
</reference>
<organism evidence="7 8">
    <name type="scientific">Roseinatronobacter alkalisoli</name>
    <dbReference type="NCBI Taxonomy" id="3028235"/>
    <lineage>
        <taxon>Bacteria</taxon>
        <taxon>Pseudomonadati</taxon>
        <taxon>Pseudomonadota</taxon>
        <taxon>Alphaproteobacteria</taxon>
        <taxon>Rhodobacterales</taxon>
        <taxon>Paracoccaceae</taxon>
        <taxon>Roseinatronobacter</taxon>
    </lineage>
</organism>
<feature type="transmembrane region" description="Helical" evidence="5">
    <location>
        <begin position="209"/>
        <end position="230"/>
    </location>
</feature>
<dbReference type="Proteomes" id="UP001431784">
    <property type="component" value="Unassembled WGS sequence"/>
</dbReference>
<sequence>MNSKTETDPRALVQSPQDFASQWSLIWIAFRRHRLAMTGAIIVLMLYVVAAFSEFLAPFNPNATSAADVYHPPQMIRFIDRHDDGGWSVRPHVRSLTAERDKFTLKTTYIVNPDEKIYLQFFGKGDPYRLWGVIPMDRHFLTTADPSERFYMFGADRLGRDMLSRTIYGTRISMSIGLVGVTLSLALGLILGGVSGFYGGRVDMIIQRIVELVISLPTIPIWLGMSAALPQDWSPLTRYFAITVILSLVAWTELARVVRGRFLALRTEDFVTAARLDGCSRKRVIFRHMMPSMVSHIIASVTLAIPVMIIAETSLSFLGLGLTPPIISWGVLLKEAQNVRSIAQAPWLFIPGGAVFLAVLALNFLGDGLRDAADPYAQDTHQ</sequence>
<dbReference type="PANTHER" id="PTHR43839">
    <property type="entry name" value="OPPC IN A BINDING PROTEIN-DEPENDENT TRANSPORT SYSTEM"/>
    <property type="match status" value="1"/>
</dbReference>
<evidence type="ECO:0000256" key="1">
    <source>
        <dbReference type="ARBA" id="ARBA00004651"/>
    </source>
</evidence>
<comment type="subcellular location">
    <subcellularLocation>
        <location evidence="1 5">Cell membrane</location>
        <topology evidence="1 5">Multi-pass membrane protein</topology>
    </subcellularLocation>
</comment>
<comment type="caution">
    <text evidence="7">The sequence shown here is derived from an EMBL/GenBank/DDBJ whole genome shotgun (WGS) entry which is preliminary data.</text>
</comment>
<keyword evidence="2 5" id="KW-0812">Transmembrane</keyword>
<evidence type="ECO:0000256" key="3">
    <source>
        <dbReference type="ARBA" id="ARBA00022989"/>
    </source>
</evidence>
<dbReference type="InterPro" id="IPR025966">
    <property type="entry name" value="OppC_N"/>
</dbReference>
<feature type="domain" description="ABC transmembrane type-1" evidence="6">
    <location>
        <begin position="170"/>
        <end position="366"/>
    </location>
</feature>
<feature type="transmembrane region" description="Helical" evidence="5">
    <location>
        <begin position="315"/>
        <end position="333"/>
    </location>
</feature>
<proteinExistence type="inferred from homology"/>
<evidence type="ECO:0000313" key="7">
    <source>
        <dbReference type="EMBL" id="MDD7973296.1"/>
    </source>
</evidence>
<dbReference type="PROSITE" id="PS50928">
    <property type="entry name" value="ABC_TM1"/>
    <property type="match status" value="1"/>
</dbReference>
<evidence type="ECO:0000256" key="5">
    <source>
        <dbReference type="RuleBase" id="RU363032"/>
    </source>
</evidence>
<dbReference type="SUPFAM" id="SSF161098">
    <property type="entry name" value="MetI-like"/>
    <property type="match status" value="1"/>
</dbReference>
<feature type="transmembrane region" description="Helical" evidence="5">
    <location>
        <begin position="172"/>
        <end position="197"/>
    </location>
</feature>
<feature type="transmembrane region" description="Helical" evidence="5">
    <location>
        <begin position="35"/>
        <end position="53"/>
    </location>
</feature>
<evidence type="ECO:0000256" key="4">
    <source>
        <dbReference type="ARBA" id="ARBA00023136"/>
    </source>
</evidence>
<feature type="transmembrane region" description="Helical" evidence="5">
    <location>
        <begin position="236"/>
        <end position="258"/>
    </location>
</feature>
<evidence type="ECO:0000256" key="2">
    <source>
        <dbReference type="ARBA" id="ARBA00022692"/>
    </source>
</evidence>
<accession>A0ABT5TE56</accession>
<feature type="transmembrane region" description="Helical" evidence="5">
    <location>
        <begin position="345"/>
        <end position="365"/>
    </location>
</feature>
<evidence type="ECO:0000259" key="6">
    <source>
        <dbReference type="PROSITE" id="PS50928"/>
    </source>
</evidence>
<keyword evidence="4 5" id="KW-0472">Membrane</keyword>
<keyword evidence="8" id="KW-1185">Reference proteome</keyword>
<evidence type="ECO:0000313" key="8">
    <source>
        <dbReference type="Proteomes" id="UP001431784"/>
    </source>
</evidence>
<dbReference type="RefSeq" id="WP_274353967.1">
    <property type="nucleotide sequence ID" value="NZ_JAQZSM010000029.1"/>
</dbReference>